<dbReference type="Pfam" id="PF01699">
    <property type="entry name" value="Na_Ca_ex"/>
    <property type="match status" value="2"/>
</dbReference>
<feature type="region of interest" description="Disordered" evidence="7">
    <location>
        <begin position="387"/>
        <end position="443"/>
    </location>
</feature>
<dbReference type="GO" id="GO:0006874">
    <property type="term" value="P:intracellular calcium ion homeostasis"/>
    <property type="evidence" value="ECO:0007669"/>
    <property type="project" value="TreeGrafter"/>
</dbReference>
<dbReference type="Proteomes" id="UP000521943">
    <property type="component" value="Unassembled WGS sequence"/>
</dbReference>
<feature type="transmembrane region" description="Helical" evidence="8">
    <location>
        <begin position="682"/>
        <end position="705"/>
    </location>
</feature>
<proteinExistence type="inferred from homology"/>
<dbReference type="InterPro" id="IPR004837">
    <property type="entry name" value="NaCa_Exmemb"/>
</dbReference>
<evidence type="ECO:0000256" key="6">
    <source>
        <dbReference type="ARBA" id="ARBA00023136"/>
    </source>
</evidence>
<keyword evidence="9" id="KW-0732">Signal</keyword>
<feature type="domain" description="Sodium/calcium exchanger membrane region" evidence="10">
    <location>
        <begin position="118"/>
        <end position="257"/>
    </location>
</feature>
<protein>
    <submittedName>
        <fullName evidence="11">Sodium/calcium exchanger protein-domain-containing protein</fullName>
    </submittedName>
</protein>
<feature type="domain" description="Sodium/calcium exchanger membrane region" evidence="10">
    <location>
        <begin position="664"/>
        <end position="808"/>
    </location>
</feature>
<organism evidence="11 12">
    <name type="scientific">Ephemerocybe angulata</name>
    <dbReference type="NCBI Taxonomy" id="980116"/>
    <lineage>
        <taxon>Eukaryota</taxon>
        <taxon>Fungi</taxon>
        <taxon>Dikarya</taxon>
        <taxon>Basidiomycota</taxon>
        <taxon>Agaricomycotina</taxon>
        <taxon>Agaricomycetes</taxon>
        <taxon>Agaricomycetidae</taxon>
        <taxon>Agaricales</taxon>
        <taxon>Agaricineae</taxon>
        <taxon>Psathyrellaceae</taxon>
        <taxon>Ephemerocybe</taxon>
    </lineage>
</organism>
<dbReference type="InterPro" id="IPR051359">
    <property type="entry name" value="CaCA_antiporter"/>
</dbReference>
<feature type="transmembrane region" description="Helical" evidence="8">
    <location>
        <begin position="601"/>
        <end position="619"/>
    </location>
</feature>
<feature type="transmembrane region" description="Helical" evidence="8">
    <location>
        <begin position="625"/>
        <end position="647"/>
    </location>
</feature>
<dbReference type="AlphaFoldDB" id="A0A8H6HWH1"/>
<evidence type="ECO:0000256" key="7">
    <source>
        <dbReference type="SAM" id="MobiDB-lite"/>
    </source>
</evidence>
<feature type="transmembrane region" description="Helical" evidence="8">
    <location>
        <begin position="181"/>
        <end position="202"/>
    </location>
</feature>
<name>A0A8H6HWH1_9AGAR</name>
<keyword evidence="5 8" id="KW-1133">Transmembrane helix</keyword>
<evidence type="ECO:0000256" key="1">
    <source>
        <dbReference type="ARBA" id="ARBA00004141"/>
    </source>
</evidence>
<gene>
    <name evidence="11" type="ORF">DFP72DRAFT_372479</name>
</gene>
<evidence type="ECO:0000313" key="12">
    <source>
        <dbReference type="Proteomes" id="UP000521943"/>
    </source>
</evidence>
<accession>A0A8H6HWH1</accession>
<comment type="caution">
    <text evidence="11">The sequence shown here is derived from an EMBL/GenBank/DDBJ whole genome shotgun (WGS) entry which is preliminary data.</text>
</comment>
<dbReference type="PANTHER" id="PTHR12266:SF0">
    <property type="entry name" value="MITOCHONDRIAL SODIUM_CALCIUM EXCHANGER PROTEIN"/>
    <property type="match status" value="1"/>
</dbReference>
<feature type="signal peptide" evidence="9">
    <location>
        <begin position="1"/>
        <end position="22"/>
    </location>
</feature>
<dbReference type="Gene3D" id="1.20.1420.30">
    <property type="entry name" value="NCX, central ion-binding region"/>
    <property type="match status" value="2"/>
</dbReference>
<feature type="compositionally biased region" description="Basic residues" evidence="7">
    <location>
        <begin position="388"/>
        <end position="400"/>
    </location>
</feature>
<comment type="subcellular location">
    <subcellularLocation>
        <location evidence="1">Membrane</location>
        <topology evidence="1">Multi-pass membrane protein</topology>
    </subcellularLocation>
</comment>
<feature type="transmembrane region" description="Helical" evidence="8">
    <location>
        <begin position="214"/>
        <end position="236"/>
    </location>
</feature>
<feature type="transmembrane region" description="Helical" evidence="8">
    <location>
        <begin position="759"/>
        <end position="781"/>
    </location>
</feature>
<feature type="chain" id="PRO_5034704411" evidence="9">
    <location>
        <begin position="23"/>
        <end position="815"/>
    </location>
</feature>
<evidence type="ECO:0000256" key="4">
    <source>
        <dbReference type="ARBA" id="ARBA00022692"/>
    </source>
</evidence>
<evidence type="ECO:0000256" key="5">
    <source>
        <dbReference type="ARBA" id="ARBA00022989"/>
    </source>
</evidence>
<comment type="similarity">
    <text evidence="2">Belongs to the Ca(2+):cation antiporter (CaCA) (TC 2.A.19) family.</text>
</comment>
<keyword evidence="3" id="KW-0813">Transport</keyword>
<dbReference type="InterPro" id="IPR044880">
    <property type="entry name" value="NCX_ion-bd_dom_sf"/>
</dbReference>
<feature type="transmembrane region" description="Helical" evidence="8">
    <location>
        <begin position="659"/>
        <end position="676"/>
    </location>
</feature>
<feature type="transmembrane region" description="Helical" evidence="8">
    <location>
        <begin position="717"/>
        <end position="739"/>
    </location>
</feature>
<evidence type="ECO:0000256" key="9">
    <source>
        <dbReference type="SAM" id="SignalP"/>
    </source>
</evidence>
<dbReference type="GO" id="GO:0008324">
    <property type="term" value="F:monoatomic cation transmembrane transporter activity"/>
    <property type="evidence" value="ECO:0007669"/>
    <property type="project" value="TreeGrafter"/>
</dbReference>
<keyword evidence="12" id="KW-1185">Reference proteome</keyword>
<reference evidence="11 12" key="1">
    <citation type="submission" date="2020-07" db="EMBL/GenBank/DDBJ databases">
        <title>Comparative genomics of pyrophilous fungi reveals a link between fire events and developmental genes.</title>
        <authorList>
            <consortium name="DOE Joint Genome Institute"/>
            <person name="Steindorff A.S."/>
            <person name="Carver A."/>
            <person name="Calhoun S."/>
            <person name="Stillman K."/>
            <person name="Liu H."/>
            <person name="Lipzen A."/>
            <person name="Pangilinan J."/>
            <person name="Labutti K."/>
            <person name="Bruns T.D."/>
            <person name="Grigoriev I.V."/>
        </authorList>
    </citation>
    <scope>NUCLEOTIDE SEQUENCE [LARGE SCALE GENOMIC DNA]</scope>
    <source>
        <strain evidence="11 12">CBS 144469</strain>
    </source>
</reference>
<evidence type="ECO:0000259" key="10">
    <source>
        <dbReference type="Pfam" id="PF01699"/>
    </source>
</evidence>
<feature type="transmembrane region" description="Helical" evidence="8">
    <location>
        <begin position="111"/>
        <end position="130"/>
    </location>
</feature>
<keyword evidence="6 8" id="KW-0472">Membrane</keyword>
<sequence>MPSVSAKLIFPLLLCLNVLTWSRSRYGQPTVNDGLLAGRPDLTTLFKRSYDLAQHEGLSALAGLDDQCRPLTTAPAEQCEHVQEFCTKSNTVLGITYLEGYYCTQPSVRPFVFAGLLVWLLFLFSTLGISASDFFTPNLASIAKLLGLDENVAGVTFLAFGNGSPDLFSTFSAMRAGSGGLAIGELVGAASFIVSCVVGSMCIIKPFHVHPRPFLRDVGFFTIAVALMLVILWDGIIQPWEAGLLIVLYVVYVVVVVAGSWWERRREHKRSVEALVRNEYQDEELFFETYTDHPSNRDSLTVGPPTPSARGRAISAPARPRIDIDFSRSRIYHTRSPTPVSAHAQLPSFSLIGALEFRDVVASLQREATTSSLNMFESPVTPYAGGHYHTHAHSIRRQRRVSGASSLGTATLAGDPLDDLSGNSTRAPPSPASTFDASTDADARRRQGLRPLDSSDYFSQQPMHASMPSILRTPASPTVSEHGEILYTPSRTQRFFRCVGQVLHTLFPTLHRLKDQSILGTIACVFAAPPVALLTLTLPVVVTHHEGEGHSPVDSVPKKRSPSRATDEPLIEFEEEGIERVLVAEDEVEDEMHYQMSYNKWLMAAQCVFGPLFCVFVLFSGQGKLQLWLLLGALLGGLTIGTIVIIVGGNGNNSSSKMVRCSMGFFVSMVWIMAIADEVVNVLQAFGTIFGLSDAIIGLTIFAMGNSLADLVANMSVAVFAPIMGFSACFGGPMLNILLGVGVTGTVIMQQTHQPYELALSHTLLVSSFGLLSLLGATLVFVPLNGYYLSRRWGILLVCSYVVIMATNVVVELKA</sequence>
<keyword evidence="4 8" id="KW-0812">Transmembrane</keyword>
<evidence type="ECO:0000256" key="3">
    <source>
        <dbReference type="ARBA" id="ARBA00022448"/>
    </source>
</evidence>
<dbReference type="PANTHER" id="PTHR12266">
    <property type="entry name" value="NA+/CA2+ K+ INDEPENDENT EXCHANGER"/>
    <property type="match status" value="1"/>
</dbReference>
<evidence type="ECO:0000313" key="11">
    <source>
        <dbReference type="EMBL" id="KAF6754498.1"/>
    </source>
</evidence>
<dbReference type="GO" id="GO:0016020">
    <property type="term" value="C:membrane"/>
    <property type="evidence" value="ECO:0007669"/>
    <property type="project" value="UniProtKB-SubCell"/>
</dbReference>
<dbReference type="EMBL" id="JACGCI010000034">
    <property type="protein sequence ID" value="KAF6754498.1"/>
    <property type="molecule type" value="Genomic_DNA"/>
</dbReference>
<evidence type="ECO:0000256" key="8">
    <source>
        <dbReference type="SAM" id="Phobius"/>
    </source>
</evidence>
<feature type="transmembrane region" description="Helical" evidence="8">
    <location>
        <begin position="242"/>
        <end position="262"/>
    </location>
</feature>
<dbReference type="OrthoDB" id="407410at2759"/>
<evidence type="ECO:0000256" key="2">
    <source>
        <dbReference type="ARBA" id="ARBA00008170"/>
    </source>
</evidence>
<feature type="transmembrane region" description="Helical" evidence="8">
    <location>
        <begin position="793"/>
        <end position="811"/>
    </location>
</feature>
<feature type="region of interest" description="Disordered" evidence="7">
    <location>
        <begin position="547"/>
        <end position="567"/>
    </location>
</feature>